<feature type="domain" description="Cytochrome b561" evidence="11">
    <location>
        <begin position="183"/>
        <end position="382"/>
    </location>
</feature>
<proteinExistence type="predicted"/>
<dbReference type="GO" id="GO:0016020">
    <property type="term" value="C:membrane"/>
    <property type="evidence" value="ECO:0007669"/>
    <property type="project" value="UniProtKB-SubCell"/>
</dbReference>
<keyword evidence="13" id="KW-1185">Reference proteome</keyword>
<dbReference type="SMART" id="SM00664">
    <property type="entry name" value="DoH"/>
    <property type="match status" value="1"/>
</dbReference>
<dbReference type="PROSITE" id="PS50836">
    <property type="entry name" value="DOMON"/>
    <property type="match status" value="1"/>
</dbReference>
<evidence type="ECO:0000256" key="1">
    <source>
        <dbReference type="ARBA" id="ARBA00004370"/>
    </source>
</evidence>
<dbReference type="PANTHER" id="PTHR23130:SF115">
    <property type="entry name" value="OS01G0680900 PROTEIN"/>
    <property type="match status" value="1"/>
</dbReference>
<feature type="transmembrane region" description="Helical" evidence="8">
    <location>
        <begin position="331"/>
        <end position="351"/>
    </location>
</feature>
<evidence type="ECO:0000256" key="3">
    <source>
        <dbReference type="ARBA" id="ARBA00022692"/>
    </source>
</evidence>
<keyword evidence="7 8" id="KW-0472">Membrane</keyword>
<feature type="chain" id="PRO_5040126262" evidence="9">
    <location>
        <begin position="33"/>
        <end position="404"/>
    </location>
</feature>
<dbReference type="InterPro" id="IPR005018">
    <property type="entry name" value="DOMON_domain"/>
</dbReference>
<dbReference type="Gene3D" id="1.20.120.1770">
    <property type="match status" value="1"/>
</dbReference>
<comment type="caution">
    <text evidence="12">The sequence shown here is derived from an EMBL/GenBank/DDBJ whole genome shotgun (WGS) entry which is preliminary data.</text>
</comment>
<feature type="transmembrane region" description="Helical" evidence="8">
    <location>
        <begin position="357"/>
        <end position="377"/>
    </location>
</feature>
<dbReference type="PROSITE" id="PS50939">
    <property type="entry name" value="CYTOCHROME_B561"/>
    <property type="match status" value="1"/>
</dbReference>
<evidence type="ECO:0000259" key="10">
    <source>
        <dbReference type="PROSITE" id="PS50836"/>
    </source>
</evidence>
<dbReference type="Proteomes" id="UP001153555">
    <property type="component" value="Unassembled WGS sequence"/>
</dbReference>
<accession>A0A9N7NYJ0</accession>
<keyword evidence="5" id="KW-0249">Electron transport</keyword>
<keyword evidence="3 8" id="KW-0812">Transmembrane</keyword>
<dbReference type="PANTHER" id="PTHR23130">
    <property type="entry name" value="CYTOCHROME B561 AND DOMON DOMAIN-CONTAINING PROTEIN"/>
    <property type="match status" value="1"/>
</dbReference>
<evidence type="ECO:0000259" key="11">
    <source>
        <dbReference type="PROSITE" id="PS50939"/>
    </source>
</evidence>
<evidence type="ECO:0000256" key="4">
    <source>
        <dbReference type="ARBA" id="ARBA00022729"/>
    </source>
</evidence>
<evidence type="ECO:0000256" key="8">
    <source>
        <dbReference type="SAM" id="Phobius"/>
    </source>
</evidence>
<evidence type="ECO:0000313" key="13">
    <source>
        <dbReference type="Proteomes" id="UP001153555"/>
    </source>
</evidence>
<evidence type="ECO:0000313" key="12">
    <source>
        <dbReference type="EMBL" id="CAA0838926.1"/>
    </source>
</evidence>
<dbReference type="InterPro" id="IPR045266">
    <property type="entry name" value="DOH_DOMON"/>
</dbReference>
<name>A0A9N7NYJ0_STRHE</name>
<protein>
    <submittedName>
        <fullName evidence="12">Cytochrome b561 and DOMON domain-containing protein</fullName>
    </submittedName>
</protein>
<gene>
    <name evidence="12" type="ORF">SHERM_05499</name>
</gene>
<dbReference type="AlphaFoldDB" id="A0A9N7NYJ0"/>
<dbReference type="SMART" id="SM00665">
    <property type="entry name" value="B561"/>
    <property type="match status" value="1"/>
</dbReference>
<keyword evidence="4 9" id="KW-0732">Signal</keyword>
<reference evidence="12" key="1">
    <citation type="submission" date="2019-12" db="EMBL/GenBank/DDBJ databases">
        <authorList>
            <person name="Scholes J."/>
        </authorList>
    </citation>
    <scope>NUCLEOTIDE SEQUENCE</scope>
</reference>
<sequence>MDRFSRLGSSKSSCIIFAAVLMSFFSISSVAADYSGFSNAQCNTDLTSFIPFPYSNLPDMVCKPLWNSYLLRYSQSKNNEITIVLSTIYTTGWVGIGFSRDGRMINSSCMVGWINSEGHGKIRQFYVKGFKPSEIKSGEGELPLTNAPPYVALQGPSIYLAFQLKFNKTLKTQPILLAFSTKTPHHHHLTVHDDKTTIYFDFSSGKTDTSADDYLSPSLFKNRKTHGTLALLAWGLFLPLGAIIARHLKHKDPLWYYLHVGFQFIGLLLGVAALVVGLSLDHKLHAFIRAHKGIGIFVFVLTILQVFAFITRPSTDSKYRRYWNCYHSWSGRLCLFFAAVNIILGMHVARAGESWKIGYGFLLGITLVSVVILEALWRVRKKEEYHRSHTTPFSIESVEKEISL</sequence>
<evidence type="ECO:0000256" key="2">
    <source>
        <dbReference type="ARBA" id="ARBA00022448"/>
    </source>
</evidence>
<dbReference type="EMBL" id="CACSLK010031421">
    <property type="protein sequence ID" value="CAA0838926.1"/>
    <property type="molecule type" value="Genomic_DNA"/>
</dbReference>
<dbReference type="Pfam" id="PF03188">
    <property type="entry name" value="Cytochrom_B561"/>
    <property type="match status" value="1"/>
</dbReference>
<feature type="transmembrane region" description="Helical" evidence="8">
    <location>
        <begin position="226"/>
        <end position="244"/>
    </location>
</feature>
<dbReference type="Pfam" id="PF03351">
    <property type="entry name" value="DOMON"/>
    <property type="match status" value="1"/>
</dbReference>
<feature type="transmembrane region" description="Helical" evidence="8">
    <location>
        <begin position="256"/>
        <end position="278"/>
    </location>
</feature>
<feature type="transmembrane region" description="Helical" evidence="8">
    <location>
        <begin position="290"/>
        <end position="310"/>
    </location>
</feature>
<organism evidence="12 13">
    <name type="scientific">Striga hermonthica</name>
    <name type="common">Purple witchweed</name>
    <name type="synonym">Buchnera hermonthica</name>
    <dbReference type="NCBI Taxonomy" id="68872"/>
    <lineage>
        <taxon>Eukaryota</taxon>
        <taxon>Viridiplantae</taxon>
        <taxon>Streptophyta</taxon>
        <taxon>Embryophyta</taxon>
        <taxon>Tracheophyta</taxon>
        <taxon>Spermatophyta</taxon>
        <taxon>Magnoliopsida</taxon>
        <taxon>eudicotyledons</taxon>
        <taxon>Gunneridae</taxon>
        <taxon>Pentapetalae</taxon>
        <taxon>asterids</taxon>
        <taxon>lamiids</taxon>
        <taxon>Lamiales</taxon>
        <taxon>Orobanchaceae</taxon>
        <taxon>Buchnereae</taxon>
        <taxon>Striga</taxon>
    </lineage>
</organism>
<dbReference type="CDD" id="cd09631">
    <property type="entry name" value="DOMON_DOH"/>
    <property type="match status" value="1"/>
</dbReference>
<evidence type="ECO:0000256" key="5">
    <source>
        <dbReference type="ARBA" id="ARBA00022982"/>
    </source>
</evidence>
<dbReference type="OrthoDB" id="19261at2759"/>
<evidence type="ECO:0000256" key="6">
    <source>
        <dbReference type="ARBA" id="ARBA00022989"/>
    </source>
</evidence>
<comment type="subcellular location">
    <subcellularLocation>
        <location evidence="1">Membrane</location>
    </subcellularLocation>
</comment>
<dbReference type="CDD" id="cd08760">
    <property type="entry name" value="Cyt_b561_FRRS1_like"/>
    <property type="match status" value="1"/>
</dbReference>
<evidence type="ECO:0000256" key="9">
    <source>
        <dbReference type="SAM" id="SignalP"/>
    </source>
</evidence>
<dbReference type="InterPro" id="IPR006593">
    <property type="entry name" value="Cyt_b561/ferric_Rdtase_TM"/>
</dbReference>
<feature type="domain" description="DOMON" evidence="10">
    <location>
        <begin position="67"/>
        <end position="182"/>
    </location>
</feature>
<feature type="signal peptide" evidence="9">
    <location>
        <begin position="1"/>
        <end position="32"/>
    </location>
</feature>
<evidence type="ECO:0000256" key="7">
    <source>
        <dbReference type="ARBA" id="ARBA00023136"/>
    </source>
</evidence>
<keyword evidence="2" id="KW-0813">Transport</keyword>
<keyword evidence="6 8" id="KW-1133">Transmembrane helix</keyword>